<proteinExistence type="inferred from homology"/>
<dbReference type="Gene3D" id="3.40.50.720">
    <property type="entry name" value="NAD(P)-binding Rossmann-like Domain"/>
    <property type="match status" value="1"/>
</dbReference>
<sequence length="319" mass="34312">MTITQDPTAPLVAVVGATGAQGGSVIKALAESNKPYRIRGFTRDSTKPASQQLVAQGVEMHTISLVLANLKSVFDAFAGANMVFLVTNFWEHLDAERETAEAKMMIDAAKAAGVDRIVWSGLPDYSKLSGGKYTHVVHFDGKAAVAEYGRRSGVPFVDVQAGYYASNLLSPGRTPIKGRTDGAFAIRVPVSPTTSLPVFDAERDYGLYVRHVLEAPVLPDGAEVRTGEYLTMAEMALQISQATGKRVVVEQIPMEQYEKEAAAKGLPPHVVLDMSDGYNSVSEFGYYGGKTSPSVEGLARTPISFSEFAKTADWTKVLV</sequence>
<evidence type="ECO:0000313" key="5">
    <source>
        <dbReference type="EMBL" id="KAJ7356429.1"/>
    </source>
</evidence>
<keyword evidence="2" id="KW-0521">NADP</keyword>
<dbReference type="PANTHER" id="PTHR42748">
    <property type="entry name" value="NITROGEN METABOLITE REPRESSION PROTEIN NMRA FAMILY MEMBER"/>
    <property type="match status" value="1"/>
</dbReference>
<dbReference type="Pfam" id="PF05368">
    <property type="entry name" value="NmrA"/>
    <property type="match status" value="1"/>
</dbReference>
<accession>A0AAD7ADZ9</accession>
<name>A0AAD7ADZ9_9AGAR</name>
<gene>
    <name evidence="5" type="ORF">DFH08DRAFT_770488</name>
</gene>
<reference evidence="5" key="1">
    <citation type="submission" date="2023-03" db="EMBL/GenBank/DDBJ databases">
        <title>Massive genome expansion in bonnet fungi (Mycena s.s.) driven by repeated elements and novel gene families across ecological guilds.</title>
        <authorList>
            <consortium name="Lawrence Berkeley National Laboratory"/>
            <person name="Harder C.B."/>
            <person name="Miyauchi S."/>
            <person name="Viragh M."/>
            <person name="Kuo A."/>
            <person name="Thoen E."/>
            <person name="Andreopoulos B."/>
            <person name="Lu D."/>
            <person name="Skrede I."/>
            <person name="Drula E."/>
            <person name="Henrissat B."/>
            <person name="Morin E."/>
            <person name="Kohler A."/>
            <person name="Barry K."/>
            <person name="LaButti K."/>
            <person name="Morin E."/>
            <person name="Salamov A."/>
            <person name="Lipzen A."/>
            <person name="Mereny Z."/>
            <person name="Hegedus B."/>
            <person name="Baldrian P."/>
            <person name="Stursova M."/>
            <person name="Weitz H."/>
            <person name="Taylor A."/>
            <person name="Grigoriev I.V."/>
            <person name="Nagy L.G."/>
            <person name="Martin F."/>
            <person name="Kauserud H."/>
        </authorList>
    </citation>
    <scope>NUCLEOTIDE SEQUENCE</scope>
    <source>
        <strain evidence="5">CBHHK002</strain>
    </source>
</reference>
<evidence type="ECO:0000313" key="6">
    <source>
        <dbReference type="Proteomes" id="UP001218218"/>
    </source>
</evidence>
<dbReference type="InterPro" id="IPR051164">
    <property type="entry name" value="NmrA-like_oxidored"/>
</dbReference>
<organism evidence="5 6">
    <name type="scientific">Mycena albidolilacea</name>
    <dbReference type="NCBI Taxonomy" id="1033008"/>
    <lineage>
        <taxon>Eukaryota</taxon>
        <taxon>Fungi</taxon>
        <taxon>Dikarya</taxon>
        <taxon>Basidiomycota</taxon>
        <taxon>Agaricomycotina</taxon>
        <taxon>Agaricomycetes</taxon>
        <taxon>Agaricomycetidae</taxon>
        <taxon>Agaricales</taxon>
        <taxon>Marasmiineae</taxon>
        <taxon>Mycenaceae</taxon>
        <taxon>Mycena</taxon>
    </lineage>
</organism>
<dbReference type="PANTHER" id="PTHR42748:SF30">
    <property type="entry name" value="NMRA-LIKE DOMAIN-CONTAINING PROTEIN"/>
    <property type="match status" value="1"/>
</dbReference>
<keyword evidence="3" id="KW-0560">Oxidoreductase</keyword>
<dbReference type="InterPro" id="IPR008030">
    <property type="entry name" value="NmrA-like"/>
</dbReference>
<evidence type="ECO:0000256" key="2">
    <source>
        <dbReference type="ARBA" id="ARBA00022857"/>
    </source>
</evidence>
<evidence type="ECO:0000256" key="1">
    <source>
        <dbReference type="ARBA" id="ARBA00006328"/>
    </source>
</evidence>
<dbReference type="EMBL" id="JARIHO010000008">
    <property type="protein sequence ID" value="KAJ7356429.1"/>
    <property type="molecule type" value="Genomic_DNA"/>
</dbReference>
<dbReference type="InterPro" id="IPR036291">
    <property type="entry name" value="NAD(P)-bd_dom_sf"/>
</dbReference>
<dbReference type="Gene3D" id="3.90.25.10">
    <property type="entry name" value="UDP-galactose 4-epimerase, domain 1"/>
    <property type="match status" value="1"/>
</dbReference>
<keyword evidence="6" id="KW-1185">Reference proteome</keyword>
<dbReference type="GO" id="GO:0005634">
    <property type="term" value="C:nucleus"/>
    <property type="evidence" value="ECO:0007669"/>
    <property type="project" value="TreeGrafter"/>
</dbReference>
<dbReference type="CDD" id="cd05251">
    <property type="entry name" value="NmrA_like_SDR_a"/>
    <property type="match status" value="1"/>
</dbReference>
<feature type="domain" description="NmrA-like" evidence="4">
    <location>
        <begin position="11"/>
        <end position="289"/>
    </location>
</feature>
<comment type="similarity">
    <text evidence="1">Belongs to the NmrA-type oxidoreductase family.</text>
</comment>
<evidence type="ECO:0000259" key="4">
    <source>
        <dbReference type="Pfam" id="PF05368"/>
    </source>
</evidence>
<dbReference type="SUPFAM" id="SSF51735">
    <property type="entry name" value="NAD(P)-binding Rossmann-fold domains"/>
    <property type="match status" value="1"/>
</dbReference>
<evidence type="ECO:0000256" key="3">
    <source>
        <dbReference type="ARBA" id="ARBA00023002"/>
    </source>
</evidence>
<dbReference type="GO" id="GO:0016491">
    <property type="term" value="F:oxidoreductase activity"/>
    <property type="evidence" value="ECO:0007669"/>
    <property type="project" value="UniProtKB-KW"/>
</dbReference>
<dbReference type="Proteomes" id="UP001218218">
    <property type="component" value="Unassembled WGS sequence"/>
</dbReference>
<dbReference type="AlphaFoldDB" id="A0AAD7ADZ9"/>
<protein>
    <submittedName>
        <fullName evidence="5">NAD(P)-binding protein</fullName>
    </submittedName>
</protein>
<comment type="caution">
    <text evidence="5">The sequence shown here is derived from an EMBL/GenBank/DDBJ whole genome shotgun (WGS) entry which is preliminary data.</text>
</comment>